<evidence type="ECO:0000313" key="4">
    <source>
        <dbReference type="Proteomes" id="UP000094960"/>
    </source>
</evidence>
<dbReference type="PANTHER" id="PTHR19353:SF19">
    <property type="entry name" value="DELTA(5) FATTY ACID DESATURASE C-RELATED"/>
    <property type="match status" value="1"/>
</dbReference>
<dbReference type="KEGG" id="spun:BFF78_15710"/>
<reference evidence="4" key="1">
    <citation type="submission" date="2016-09" db="EMBL/GenBank/DDBJ databases">
        <title>Streptomyces puniciscabiei strain:TW1S1 Genome sequencing and assembly.</title>
        <authorList>
            <person name="Kim M.-K."/>
            <person name="Kim S.B."/>
        </authorList>
    </citation>
    <scope>NUCLEOTIDE SEQUENCE [LARGE SCALE GENOMIC DNA]</scope>
    <source>
        <strain evidence="4">TW1S1</strain>
    </source>
</reference>
<sequence length="315" mass="35678">MLENTEQSLDTPELLAKYKHLRREIDGRIFAAKLALVAVLLAGGIYLTLTTALWSRALGTVVVGLMFAHMLELQHETLHSIAFRGRRPNVVAGVLLGLPTLVSFAAYQVSHLRHHRDLGTPENQEFFDYGDQYGSEQGSAVRTAGLWLYRLTMIAHYKQFLHTSARVLTGRDLGEESPLTQRRIRRDHLVILGTLAGSVAASALTHSWAVVWAWLLPLALVGLPAHALIELPEHFRCDTDTPDVFENTRTITSNRFMAWLTNTNNFHVEHHLLPTLPFHKLSEVHQEVAPRARFYHRSYRDFFGRLIRGEGRAAR</sequence>
<evidence type="ECO:0000313" key="3">
    <source>
        <dbReference type="EMBL" id="AOR32321.1"/>
    </source>
</evidence>
<keyword evidence="1" id="KW-0812">Transmembrane</keyword>
<dbReference type="RefSeq" id="WP_069778935.1">
    <property type="nucleotide sequence ID" value="NZ_CP017248.1"/>
</dbReference>
<dbReference type="Pfam" id="PF00487">
    <property type="entry name" value="FA_desaturase"/>
    <property type="match status" value="1"/>
</dbReference>
<dbReference type="EMBL" id="CP017248">
    <property type="protein sequence ID" value="AOR32321.1"/>
    <property type="molecule type" value="Genomic_DNA"/>
</dbReference>
<feature type="transmembrane region" description="Helical" evidence="1">
    <location>
        <begin position="189"/>
        <end position="205"/>
    </location>
</feature>
<feature type="transmembrane region" description="Helical" evidence="1">
    <location>
        <begin position="29"/>
        <end position="47"/>
    </location>
</feature>
<dbReference type="GO" id="GO:0016717">
    <property type="term" value="F:oxidoreductase activity, acting on paired donors, with oxidation of a pair of donors resulting in the reduction of molecular oxygen to two molecules of water"/>
    <property type="evidence" value="ECO:0007669"/>
    <property type="project" value="TreeGrafter"/>
</dbReference>
<keyword evidence="1" id="KW-0472">Membrane</keyword>
<feature type="domain" description="Fatty acid desaturase" evidence="2">
    <location>
        <begin position="54"/>
        <end position="302"/>
    </location>
</feature>
<gene>
    <name evidence="3" type="ORF">BFF78_15710</name>
</gene>
<protein>
    <recommendedName>
        <fullName evidence="2">Fatty acid desaturase domain-containing protein</fullName>
    </recommendedName>
</protein>
<name>A0A1D7Y9R6_9ACTN</name>
<organism evidence="3 4">
    <name type="scientific">Streptomyces fodineus</name>
    <dbReference type="NCBI Taxonomy" id="1904616"/>
    <lineage>
        <taxon>Bacteria</taxon>
        <taxon>Bacillati</taxon>
        <taxon>Actinomycetota</taxon>
        <taxon>Actinomycetes</taxon>
        <taxon>Kitasatosporales</taxon>
        <taxon>Streptomycetaceae</taxon>
        <taxon>Streptomyces</taxon>
    </lineage>
</organism>
<dbReference type="GO" id="GO:0016020">
    <property type="term" value="C:membrane"/>
    <property type="evidence" value="ECO:0007669"/>
    <property type="project" value="TreeGrafter"/>
</dbReference>
<dbReference type="GO" id="GO:0008610">
    <property type="term" value="P:lipid biosynthetic process"/>
    <property type="evidence" value="ECO:0007669"/>
    <property type="project" value="UniProtKB-ARBA"/>
</dbReference>
<keyword evidence="1" id="KW-1133">Transmembrane helix</keyword>
<dbReference type="Proteomes" id="UP000094960">
    <property type="component" value="Chromosome"/>
</dbReference>
<dbReference type="InterPro" id="IPR012171">
    <property type="entry name" value="Fatty_acid_desaturase"/>
</dbReference>
<evidence type="ECO:0000259" key="2">
    <source>
        <dbReference type="Pfam" id="PF00487"/>
    </source>
</evidence>
<dbReference type="AlphaFoldDB" id="A0A1D7Y9R6"/>
<dbReference type="PANTHER" id="PTHR19353">
    <property type="entry name" value="FATTY ACID DESATURASE 2"/>
    <property type="match status" value="1"/>
</dbReference>
<dbReference type="InterPro" id="IPR005804">
    <property type="entry name" value="FA_desaturase_dom"/>
</dbReference>
<keyword evidence="4" id="KW-1185">Reference proteome</keyword>
<proteinExistence type="predicted"/>
<accession>A0A1D7Y9R6</accession>
<evidence type="ECO:0000256" key="1">
    <source>
        <dbReference type="SAM" id="Phobius"/>
    </source>
</evidence>